<reference evidence="8 9" key="1">
    <citation type="journal article" date="2016" name="Mol. Biol. Evol.">
        <title>Comparative Genomics of Early-Diverging Mushroom-Forming Fungi Provides Insights into the Origins of Lignocellulose Decay Capabilities.</title>
        <authorList>
            <person name="Nagy L.G."/>
            <person name="Riley R."/>
            <person name="Tritt A."/>
            <person name="Adam C."/>
            <person name="Daum C."/>
            <person name="Floudas D."/>
            <person name="Sun H."/>
            <person name="Yadav J.S."/>
            <person name="Pangilinan J."/>
            <person name="Larsson K.H."/>
            <person name="Matsuura K."/>
            <person name="Barry K."/>
            <person name="Labutti K."/>
            <person name="Kuo R."/>
            <person name="Ohm R.A."/>
            <person name="Bhattacharya S.S."/>
            <person name="Shirouzu T."/>
            <person name="Yoshinaga Y."/>
            <person name="Martin F.M."/>
            <person name="Grigoriev I.V."/>
            <person name="Hibbett D.S."/>
        </authorList>
    </citation>
    <scope>NUCLEOTIDE SEQUENCE [LARGE SCALE GENOMIC DNA]</scope>
    <source>
        <strain evidence="8 9">CBS 109695</strain>
    </source>
</reference>
<feature type="transmembrane region" description="Helical" evidence="6">
    <location>
        <begin position="207"/>
        <end position="228"/>
    </location>
</feature>
<dbReference type="GO" id="GO:0031293">
    <property type="term" value="P:membrane protein intracellular domain proteolysis"/>
    <property type="evidence" value="ECO:0007669"/>
    <property type="project" value="TreeGrafter"/>
</dbReference>
<sequence length="605" mass="66082">MSFGTLSLSVIVLWLAIYALHRIFDSSNDHSNLPLPASAAASTSARYRAEESSTRVILDKLHLRVETNAFNKMHSRCISRFTGTGINKGSGARGKKVLTLFYDAGSALGALGMIGALCIVLWTSGNLLGTLVAWFNASQPVEVGHSKRGLDVAGDLNSRNEASGPLLKPIIPGVTVPLSHFPIIFVAVLACQIIHEAGHALAASLEAIPLVVTGLSLSLVFPSAYVSFPNLATDNLKKQPRQRMRIVAGGAWHNLVLYVICLAAGAAGIGGLWGWIGYEDTKATGRVVLGLDGDSSLRGYLPVGAVITQLDDTSLAPEANREDMWESYLSGSRLHEAKSEGWCVQESWWMNKAETCCSHSPTNTAHALPPTPYVGSCFIADDTIPDARMRCLDPVPLLTGRHQEQNDRHSEHAEERRRCSAVNTCGRTSVCVHPRAGEQLLRIYFRIYHGDVQVLLWNGPRREVWEQVEVGTWKPRGRLWFLPLGLPEIARVFFEYVKMVTLSLYFFNLLPLPFLDGTQMLEAMLDFAGGSNANDSYHSSDDVFGDELDALEGGAIGESGRGGGRPRSAWMRSWRARMEKAVKSGTTMLIGVCIALGIINWMVVR</sequence>
<keyword evidence="2 6" id="KW-0812">Transmembrane</keyword>
<dbReference type="AlphaFoldDB" id="A0A165WDH5"/>
<keyword evidence="9" id="KW-1185">Reference proteome</keyword>
<evidence type="ECO:0000313" key="9">
    <source>
        <dbReference type="Proteomes" id="UP000076532"/>
    </source>
</evidence>
<dbReference type="Pfam" id="PF02163">
    <property type="entry name" value="Peptidase_M50"/>
    <property type="match status" value="1"/>
</dbReference>
<dbReference type="OrthoDB" id="7694678at2759"/>
<dbReference type="GO" id="GO:0005737">
    <property type="term" value="C:cytoplasm"/>
    <property type="evidence" value="ECO:0007669"/>
    <property type="project" value="TreeGrafter"/>
</dbReference>
<feature type="transmembrane region" description="Helical" evidence="6">
    <location>
        <begin position="100"/>
        <end position="122"/>
    </location>
</feature>
<dbReference type="GO" id="GO:0012505">
    <property type="term" value="C:endomembrane system"/>
    <property type="evidence" value="ECO:0007669"/>
    <property type="project" value="UniProtKB-SubCell"/>
</dbReference>
<dbReference type="PANTHER" id="PTHR13325:SF3">
    <property type="entry name" value="MEMBRANE-BOUND TRANSCRIPTION FACTOR SITE-2 PROTEASE"/>
    <property type="match status" value="1"/>
</dbReference>
<evidence type="ECO:0000256" key="5">
    <source>
        <dbReference type="ARBA" id="ARBA00032658"/>
    </source>
</evidence>
<feature type="domain" description="Peptidase M50" evidence="7">
    <location>
        <begin position="185"/>
        <end position="300"/>
    </location>
</feature>
<evidence type="ECO:0000256" key="6">
    <source>
        <dbReference type="SAM" id="Phobius"/>
    </source>
</evidence>
<evidence type="ECO:0000256" key="2">
    <source>
        <dbReference type="ARBA" id="ARBA00022692"/>
    </source>
</evidence>
<gene>
    <name evidence="8" type="ORF">FIBSPDRAFT_1052895</name>
</gene>
<keyword evidence="3 6" id="KW-1133">Transmembrane helix</keyword>
<evidence type="ECO:0000313" key="8">
    <source>
        <dbReference type="EMBL" id="KZP07575.1"/>
    </source>
</evidence>
<comment type="subcellular location">
    <subcellularLocation>
        <location evidence="1">Endomembrane system</location>
        <topology evidence="1">Multi-pass membrane protein</topology>
    </subcellularLocation>
</comment>
<evidence type="ECO:0000256" key="1">
    <source>
        <dbReference type="ARBA" id="ARBA00004127"/>
    </source>
</evidence>
<dbReference type="GO" id="GO:0016020">
    <property type="term" value="C:membrane"/>
    <property type="evidence" value="ECO:0007669"/>
    <property type="project" value="InterPro"/>
</dbReference>
<dbReference type="EMBL" id="KV417746">
    <property type="protein sequence ID" value="KZP07575.1"/>
    <property type="molecule type" value="Genomic_DNA"/>
</dbReference>
<dbReference type="STRING" id="436010.A0A165WDH5"/>
<organism evidence="8 9">
    <name type="scientific">Athelia psychrophila</name>
    <dbReference type="NCBI Taxonomy" id="1759441"/>
    <lineage>
        <taxon>Eukaryota</taxon>
        <taxon>Fungi</taxon>
        <taxon>Dikarya</taxon>
        <taxon>Basidiomycota</taxon>
        <taxon>Agaricomycotina</taxon>
        <taxon>Agaricomycetes</taxon>
        <taxon>Agaricomycetidae</taxon>
        <taxon>Atheliales</taxon>
        <taxon>Atheliaceae</taxon>
        <taxon>Athelia</taxon>
    </lineage>
</organism>
<evidence type="ECO:0000256" key="3">
    <source>
        <dbReference type="ARBA" id="ARBA00022989"/>
    </source>
</evidence>
<keyword evidence="4 6" id="KW-0472">Membrane</keyword>
<feature type="transmembrane region" description="Helical" evidence="6">
    <location>
        <begin position="6"/>
        <end position="24"/>
    </location>
</feature>
<accession>A0A165WDH5</accession>
<name>A0A165WDH5_9AGAM</name>
<dbReference type="GO" id="GO:1905897">
    <property type="term" value="P:regulation of response to endoplasmic reticulum stress"/>
    <property type="evidence" value="ECO:0007669"/>
    <property type="project" value="TreeGrafter"/>
</dbReference>
<dbReference type="InterPro" id="IPR001193">
    <property type="entry name" value="MBTPS2"/>
</dbReference>
<feature type="transmembrane region" description="Helical" evidence="6">
    <location>
        <begin position="581"/>
        <end position="603"/>
    </location>
</feature>
<dbReference type="GO" id="GO:0004222">
    <property type="term" value="F:metalloendopeptidase activity"/>
    <property type="evidence" value="ECO:0007669"/>
    <property type="project" value="InterPro"/>
</dbReference>
<proteinExistence type="predicted"/>
<feature type="transmembrane region" description="Helical" evidence="6">
    <location>
        <begin position="170"/>
        <end position="195"/>
    </location>
</feature>
<protein>
    <recommendedName>
        <fullName evidence="5">Endopeptidase S2P</fullName>
    </recommendedName>
</protein>
<dbReference type="PRINTS" id="PR01000">
    <property type="entry name" value="SREBPS2PTASE"/>
</dbReference>
<dbReference type="InterPro" id="IPR008915">
    <property type="entry name" value="Peptidase_M50"/>
</dbReference>
<evidence type="ECO:0000259" key="7">
    <source>
        <dbReference type="Pfam" id="PF02163"/>
    </source>
</evidence>
<dbReference type="Proteomes" id="UP000076532">
    <property type="component" value="Unassembled WGS sequence"/>
</dbReference>
<evidence type="ECO:0000256" key="4">
    <source>
        <dbReference type="ARBA" id="ARBA00023136"/>
    </source>
</evidence>
<feature type="transmembrane region" description="Helical" evidence="6">
    <location>
        <begin position="255"/>
        <end position="276"/>
    </location>
</feature>
<dbReference type="PANTHER" id="PTHR13325">
    <property type="entry name" value="PROTEASE M50 MEMBRANE-BOUND TRANSCRIPTION FACTOR SITE 2 PROTEASE"/>
    <property type="match status" value="1"/>
</dbReference>